<dbReference type="Proteomes" id="UP000324222">
    <property type="component" value="Unassembled WGS sequence"/>
</dbReference>
<gene>
    <name evidence="2" type="ORF">E2C01_004101</name>
</gene>
<accession>A0A5B7CQG7</accession>
<feature type="region of interest" description="Disordered" evidence="1">
    <location>
        <begin position="1"/>
        <end position="64"/>
    </location>
</feature>
<protein>
    <submittedName>
        <fullName evidence="2">Uncharacterized protein</fullName>
    </submittedName>
</protein>
<comment type="caution">
    <text evidence="2">The sequence shown here is derived from an EMBL/GenBank/DDBJ whole genome shotgun (WGS) entry which is preliminary data.</text>
</comment>
<dbReference type="EMBL" id="VSRR010000163">
    <property type="protein sequence ID" value="MPC11435.1"/>
    <property type="molecule type" value="Genomic_DNA"/>
</dbReference>
<evidence type="ECO:0000313" key="3">
    <source>
        <dbReference type="Proteomes" id="UP000324222"/>
    </source>
</evidence>
<evidence type="ECO:0000313" key="2">
    <source>
        <dbReference type="EMBL" id="MPC11435.1"/>
    </source>
</evidence>
<proteinExistence type="predicted"/>
<reference evidence="2 3" key="1">
    <citation type="submission" date="2019-05" db="EMBL/GenBank/DDBJ databases">
        <title>Another draft genome of Portunus trituberculatus and its Hox gene families provides insights of decapod evolution.</title>
        <authorList>
            <person name="Jeong J.-H."/>
            <person name="Song I."/>
            <person name="Kim S."/>
            <person name="Choi T."/>
            <person name="Kim D."/>
            <person name="Ryu S."/>
            <person name="Kim W."/>
        </authorList>
    </citation>
    <scope>NUCLEOTIDE SEQUENCE [LARGE SCALE GENOMIC DNA]</scope>
    <source>
        <tissue evidence="2">Muscle</tissue>
    </source>
</reference>
<keyword evidence="3" id="KW-1185">Reference proteome</keyword>
<evidence type="ECO:0000256" key="1">
    <source>
        <dbReference type="SAM" id="MobiDB-lite"/>
    </source>
</evidence>
<name>A0A5B7CQG7_PORTR</name>
<organism evidence="2 3">
    <name type="scientific">Portunus trituberculatus</name>
    <name type="common">Swimming crab</name>
    <name type="synonym">Neptunus trituberculatus</name>
    <dbReference type="NCBI Taxonomy" id="210409"/>
    <lineage>
        <taxon>Eukaryota</taxon>
        <taxon>Metazoa</taxon>
        <taxon>Ecdysozoa</taxon>
        <taxon>Arthropoda</taxon>
        <taxon>Crustacea</taxon>
        <taxon>Multicrustacea</taxon>
        <taxon>Malacostraca</taxon>
        <taxon>Eumalacostraca</taxon>
        <taxon>Eucarida</taxon>
        <taxon>Decapoda</taxon>
        <taxon>Pleocyemata</taxon>
        <taxon>Brachyura</taxon>
        <taxon>Eubrachyura</taxon>
        <taxon>Portunoidea</taxon>
        <taxon>Portunidae</taxon>
        <taxon>Portuninae</taxon>
        <taxon>Portunus</taxon>
    </lineage>
</organism>
<dbReference type="AlphaFoldDB" id="A0A5B7CQG7"/>
<sequence>MRRSERMSERCLMGVPRTPERGVRSEEPTLLGDRPDWRRAGVAAGAGEVAGRSSGPGEDEGRGSSSLVSLLLLGVERVLRRPGEDILKQQGFSHLGKDETWLAFLYFHCSINTSAAVKTTYTHQKGRNSQETQRDAGCYHVPPEVLVLTRKARETLLVPMPSRGFGFSSLWRSAGNCFKIYLSEDDIERREQIQKERKNGKSQKLKEKTN</sequence>
<feature type="compositionally biased region" description="Basic and acidic residues" evidence="1">
    <location>
        <begin position="18"/>
        <end position="39"/>
    </location>
</feature>
<feature type="compositionally biased region" description="Low complexity" evidence="1">
    <location>
        <begin position="40"/>
        <end position="55"/>
    </location>
</feature>